<dbReference type="EMBL" id="GBEZ01022055">
    <property type="protein sequence ID" value="JAC64749.1"/>
    <property type="molecule type" value="Transcribed_RNA"/>
</dbReference>
<dbReference type="AlphaFoldDB" id="A0A061R1Y6"/>
<name>A0A061R1Y6_9CHLO</name>
<evidence type="ECO:0000313" key="1">
    <source>
        <dbReference type="EMBL" id="JAC64749.1"/>
    </source>
</evidence>
<gene>
    <name evidence="1" type="ORF">TSPGSL018_17623</name>
</gene>
<organism evidence="1">
    <name type="scientific">Tetraselmis sp. GSL018</name>
    <dbReference type="NCBI Taxonomy" id="582737"/>
    <lineage>
        <taxon>Eukaryota</taxon>
        <taxon>Viridiplantae</taxon>
        <taxon>Chlorophyta</taxon>
        <taxon>core chlorophytes</taxon>
        <taxon>Chlorodendrophyceae</taxon>
        <taxon>Chlorodendrales</taxon>
        <taxon>Chlorodendraceae</taxon>
        <taxon>Tetraselmis</taxon>
    </lineage>
</organism>
<proteinExistence type="predicted"/>
<feature type="non-terminal residue" evidence="1">
    <location>
        <position position="43"/>
    </location>
</feature>
<protein>
    <submittedName>
        <fullName evidence="1">Uncharacterized protein</fullName>
    </submittedName>
</protein>
<sequence length="43" mass="4686">MVTAHFLETDDIAPAFPLSKGELVERAKEVINSGFGSKKPELL</sequence>
<reference evidence="1" key="1">
    <citation type="submission" date="2014-05" db="EMBL/GenBank/DDBJ databases">
        <title>The transcriptome of the halophilic microalga Tetraselmis sp. GSL018 isolated from the Great Salt Lake, Utah.</title>
        <authorList>
            <person name="Jinkerson R.E."/>
            <person name="D'Adamo S."/>
            <person name="Posewitz M.C."/>
        </authorList>
    </citation>
    <scope>NUCLEOTIDE SEQUENCE</scope>
    <source>
        <strain evidence="1">GSL018</strain>
    </source>
</reference>
<accession>A0A061R1Y6</accession>